<dbReference type="InterPro" id="IPR044666">
    <property type="entry name" value="Cyclophilin_A-like"/>
</dbReference>
<gene>
    <name evidence="2" type="ORF">UFOPK1981_00562</name>
</gene>
<dbReference type="GO" id="GO:0003755">
    <property type="term" value="F:peptidyl-prolyl cis-trans isomerase activity"/>
    <property type="evidence" value="ECO:0007669"/>
    <property type="project" value="InterPro"/>
</dbReference>
<organism evidence="2">
    <name type="scientific">freshwater metagenome</name>
    <dbReference type="NCBI Taxonomy" id="449393"/>
    <lineage>
        <taxon>unclassified sequences</taxon>
        <taxon>metagenomes</taxon>
        <taxon>ecological metagenomes</taxon>
    </lineage>
</organism>
<proteinExistence type="predicted"/>
<dbReference type="InterPro" id="IPR002130">
    <property type="entry name" value="Cyclophilin-type_PPIase_dom"/>
</dbReference>
<dbReference type="PRINTS" id="PR00153">
    <property type="entry name" value="CSAPPISMRASE"/>
</dbReference>
<dbReference type="PANTHER" id="PTHR45625">
    <property type="entry name" value="PEPTIDYL-PROLYL CIS-TRANS ISOMERASE-RELATED"/>
    <property type="match status" value="1"/>
</dbReference>
<evidence type="ECO:0000259" key="1">
    <source>
        <dbReference type="PROSITE" id="PS50072"/>
    </source>
</evidence>
<sequence>MSRYKKVSIIFLTMIAITLTGCGSDSTNTSIGSDDVSQTAPATEDGINCAETNATAHNPVKIPTPSAVLTKFPKTFTLVTNCGDIVISAVGSKAPFTMTSIAALAKGGFYDDSLCHRLTTEGLFVLQCGDPTATGGGGPEFTYPDENLPENIENNYPEGTVAMANSGPNTNGSQFFLVYANTTLAPSYTIWGTITSGLDIVKAIAKAGAVGGAPDGKPAKTIAIQKVLVS</sequence>
<reference evidence="2" key="1">
    <citation type="submission" date="2020-05" db="EMBL/GenBank/DDBJ databases">
        <authorList>
            <person name="Chiriac C."/>
            <person name="Salcher M."/>
            <person name="Ghai R."/>
            <person name="Kavagutti S V."/>
        </authorList>
    </citation>
    <scope>NUCLEOTIDE SEQUENCE</scope>
</reference>
<dbReference type="InterPro" id="IPR029000">
    <property type="entry name" value="Cyclophilin-like_dom_sf"/>
</dbReference>
<dbReference type="Pfam" id="PF00160">
    <property type="entry name" value="Pro_isomerase"/>
    <property type="match status" value="1"/>
</dbReference>
<evidence type="ECO:0000313" key="2">
    <source>
        <dbReference type="EMBL" id="CAB4628565.1"/>
    </source>
</evidence>
<dbReference type="PROSITE" id="PS51257">
    <property type="entry name" value="PROKAR_LIPOPROTEIN"/>
    <property type="match status" value="1"/>
</dbReference>
<name>A0A6J6IVU9_9ZZZZ</name>
<dbReference type="SUPFAM" id="SSF50891">
    <property type="entry name" value="Cyclophilin-like"/>
    <property type="match status" value="1"/>
</dbReference>
<dbReference type="CDD" id="cd00317">
    <property type="entry name" value="cyclophilin"/>
    <property type="match status" value="1"/>
</dbReference>
<feature type="domain" description="PPIase cyclophilin-type" evidence="1">
    <location>
        <begin position="72"/>
        <end position="229"/>
    </location>
</feature>
<accession>A0A6J6IVU9</accession>
<protein>
    <submittedName>
        <fullName evidence="2">Unannotated protein</fullName>
    </submittedName>
</protein>
<dbReference type="PROSITE" id="PS50072">
    <property type="entry name" value="CSA_PPIASE_2"/>
    <property type="match status" value="1"/>
</dbReference>
<dbReference type="PANTHER" id="PTHR45625:SF3">
    <property type="entry name" value="PEPTIDYL-PROLYL CIS-TRANS ISOMERASE B-RELATED"/>
    <property type="match status" value="1"/>
</dbReference>
<dbReference type="AlphaFoldDB" id="A0A6J6IVU9"/>
<dbReference type="Gene3D" id="2.40.100.10">
    <property type="entry name" value="Cyclophilin-like"/>
    <property type="match status" value="1"/>
</dbReference>
<dbReference type="EMBL" id="CAEZVI010000051">
    <property type="protein sequence ID" value="CAB4628565.1"/>
    <property type="molecule type" value="Genomic_DNA"/>
</dbReference>